<sequence length="57" mass="6315">MADLISYDAKAIGGFGKDDMPVKCRFKLILSAYAAITLYSAVRNVKPCLDSIDMEWV</sequence>
<organism evidence="1 2">
    <name type="scientific">Botrytis paeoniae</name>
    <dbReference type="NCBI Taxonomy" id="278948"/>
    <lineage>
        <taxon>Eukaryota</taxon>
        <taxon>Fungi</taxon>
        <taxon>Dikarya</taxon>
        <taxon>Ascomycota</taxon>
        <taxon>Pezizomycotina</taxon>
        <taxon>Leotiomycetes</taxon>
        <taxon>Helotiales</taxon>
        <taxon>Sclerotiniaceae</taxon>
        <taxon>Botrytis</taxon>
    </lineage>
</organism>
<reference evidence="1 2" key="1">
    <citation type="submission" date="2017-12" db="EMBL/GenBank/DDBJ databases">
        <title>Comparative genomics of Botrytis spp.</title>
        <authorList>
            <person name="Valero-Jimenez C.A."/>
            <person name="Tapia P."/>
            <person name="Veloso J."/>
            <person name="Silva-Moreno E."/>
            <person name="Staats M."/>
            <person name="Valdes J.H."/>
            <person name="Van Kan J.A.L."/>
        </authorList>
    </citation>
    <scope>NUCLEOTIDE SEQUENCE [LARGE SCALE GENOMIC DNA]</scope>
    <source>
        <strain evidence="1 2">Bp0003</strain>
    </source>
</reference>
<keyword evidence="2" id="KW-1185">Reference proteome</keyword>
<evidence type="ECO:0000313" key="1">
    <source>
        <dbReference type="EMBL" id="TGO27785.1"/>
    </source>
</evidence>
<gene>
    <name evidence="1" type="ORF">BPAE_0037g00500</name>
</gene>
<dbReference type="AlphaFoldDB" id="A0A4Z1FTD1"/>
<comment type="caution">
    <text evidence="1">The sequence shown here is derived from an EMBL/GenBank/DDBJ whole genome shotgun (WGS) entry which is preliminary data.</text>
</comment>
<protein>
    <submittedName>
        <fullName evidence="1">Uncharacterized protein</fullName>
    </submittedName>
</protein>
<evidence type="ECO:0000313" key="2">
    <source>
        <dbReference type="Proteomes" id="UP000297910"/>
    </source>
</evidence>
<dbReference type="EMBL" id="PQXI01000037">
    <property type="protein sequence ID" value="TGO27785.1"/>
    <property type="molecule type" value="Genomic_DNA"/>
</dbReference>
<name>A0A4Z1FTD1_9HELO</name>
<dbReference type="Proteomes" id="UP000297910">
    <property type="component" value="Unassembled WGS sequence"/>
</dbReference>
<proteinExistence type="predicted"/>
<accession>A0A4Z1FTD1</accession>